<keyword evidence="2" id="KW-1185">Reference proteome</keyword>
<dbReference type="AlphaFoldDB" id="A0A0N4T1S8"/>
<organism evidence="3">
    <name type="scientific">Brugia pahangi</name>
    <name type="common">Filarial nematode worm</name>
    <dbReference type="NCBI Taxonomy" id="6280"/>
    <lineage>
        <taxon>Eukaryota</taxon>
        <taxon>Metazoa</taxon>
        <taxon>Ecdysozoa</taxon>
        <taxon>Nematoda</taxon>
        <taxon>Chromadorea</taxon>
        <taxon>Rhabditida</taxon>
        <taxon>Spirurina</taxon>
        <taxon>Spiruromorpha</taxon>
        <taxon>Filarioidea</taxon>
        <taxon>Onchocercidae</taxon>
        <taxon>Brugia</taxon>
    </lineage>
</organism>
<reference evidence="3" key="1">
    <citation type="submission" date="2017-02" db="UniProtKB">
        <authorList>
            <consortium name="WormBaseParasite"/>
        </authorList>
    </citation>
    <scope>IDENTIFICATION</scope>
</reference>
<evidence type="ECO:0000313" key="3">
    <source>
        <dbReference type="WBParaSite" id="BPAG_0000213401-mRNA-1"/>
    </source>
</evidence>
<evidence type="ECO:0000313" key="1">
    <source>
        <dbReference type="EMBL" id="VDN83290.1"/>
    </source>
</evidence>
<gene>
    <name evidence="1" type="ORF">BPAG_LOCUS2104</name>
</gene>
<sequence length="67" mass="8119">MTTMKRKRKNTKHDARQKLANKCKTMNQKWATISLIRKSDCCFKAARPQMSVISKQQDYEQEMRRRR</sequence>
<name>A0A0N4T1S8_BRUPA</name>
<dbReference type="Proteomes" id="UP000278627">
    <property type="component" value="Unassembled WGS sequence"/>
</dbReference>
<accession>A0A0N4T1S8</accession>
<protein>
    <submittedName>
        <fullName evidence="3">Conserved domain protein</fullName>
    </submittedName>
</protein>
<proteinExistence type="predicted"/>
<dbReference type="WBParaSite" id="BPAG_0000213401-mRNA-1">
    <property type="protein sequence ID" value="BPAG_0000213401-mRNA-1"/>
    <property type="gene ID" value="BPAG_0000213401"/>
</dbReference>
<evidence type="ECO:0000313" key="2">
    <source>
        <dbReference type="Proteomes" id="UP000278627"/>
    </source>
</evidence>
<reference evidence="1 2" key="2">
    <citation type="submission" date="2018-11" db="EMBL/GenBank/DDBJ databases">
        <authorList>
            <consortium name="Pathogen Informatics"/>
        </authorList>
    </citation>
    <scope>NUCLEOTIDE SEQUENCE [LARGE SCALE GENOMIC DNA]</scope>
</reference>
<dbReference type="EMBL" id="UZAD01000246">
    <property type="protein sequence ID" value="VDN83290.1"/>
    <property type="molecule type" value="Genomic_DNA"/>
</dbReference>